<keyword evidence="9" id="KW-0315">Glutamine amidotransferase</keyword>
<dbReference type="Gene3D" id="3.60.20.10">
    <property type="entry name" value="Glutamine Phosphoribosylpyrophosphate, subunit 1, domain 1"/>
    <property type="match status" value="1"/>
</dbReference>
<feature type="binding site" evidence="10">
    <location>
        <begin position="342"/>
        <end position="343"/>
    </location>
    <ligand>
        <name>ATP</name>
        <dbReference type="ChEBI" id="CHEBI:30616"/>
    </ligand>
</feature>
<evidence type="ECO:0000256" key="5">
    <source>
        <dbReference type="ARBA" id="ARBA00022888"/>
    </source>
</evidence>
<dbReference type="InterPro" id="IPR001962">
    <property type="entry name" value="Asn_synthase"/>
</dbReference>
<dbReference type="SUPFAM" id="SSF52402">
    <property type="entry name" value="Adenine nucleotide alpha hydrolases-like"/>
    <property type="match status" value="1"/>
</dbReference>
<evidence type="ECO:0000256" key="3">
    <source>
        <dbReference type="ARBA" id="ARBA00022741"/>
    </source>
</evidence>
<dbReference type="GO" id="GO:0004066">
    <property type="term" value="F:asparagine synthase (glutamine-hydrolyzing) activity"/>
    <property type="evidence" value="ECO:0007669"/>
    <property type="project" value="UniProtKB-EC"/>
</dbReference>
<gene>
    <name evidence="12" type="ORF">IPJ89_00120</name>
</gene>
<evidence type="ECO:0000256" key="2">
    <source>
        <dbReference type="ARBA" id="ARBA00022605"/>
    </source>
</evidence>
<dbReference type="InterPro" id="IPR017932">
    <property type="entry name" value="GATase_2_dom"/>
</dbReference>
<keyword evidence="2 9" id="KW-0028">Amino-acid biosynthesis</keyword>
<dbReference type="GO" id="GO:0006529">
    <property type="term" value="P:asparagine biosynthetic process"/>
    <property type="evidence" value="ECO:0007669"/>
    <property type="project" value="UniProtKB-KW"/>
</dbReference>
<organism evidence="12">
    <name type="scientific">Candidatus Iainarchaeum sp</name>
    <dbReference type="NCBI Taxonomy" id="3101447"/>
    <lineage>
        <taxon>Archaea</taxon>
        <taxon>Candidatus Iainarchaeota</taxon>
        <taxon>Candidatus Iainarchaeia</taxon>
        <taxon>Candidatus Iainarchaeales</taxon>
        <taxon>Candidatus Iainarchaeaceae</taxon>
        <taxon>Candidatus Iainarchaeum</taxon>
    </lineage>
</organism>
<dbReference type="InterPro" id="IPR014729">
    <property type="entry name" value="Rossmann-like_a/b/a_fold"/>
</dbReference>
<protein>
    <recommendedName>
        <fullName evidence="8">Putative asparagine synthetase [glutamine-hydrolyzing]</fullName>
        <ecNumber evidence="8">6.3.5.4</ecNumber>
    </recommendedName>
</protein>
<name>A0A7T9DJS5_9ARCH</name>
<dbReference type="GO" id="GO:0005524">
    <property type="term" value="F:ATP binding"/>
    <property type="evidence" value="ECO:0007669"/>
    <property type="project" value="UniProtKB-KW"/>
</dbReference>
<dbReference type="PANTHER" id="PTHR11772">
    <property type="entry name" value="ASPARAGINE SYNTHETASE"/>
    <property type="match status" value="1"/>
</dbReference>
<evidence type="ECO:0000256" key="4">
    <source>
        <dbReference type="ARBA" id="ARBA00022840"/>
    </source>
</evidence>
<evidence type="ECO:0000313" key="12">
    <source>
        <dbReference type="EMBL" id="QQR92638.1"/>
    </source>
</evidence>
<feature type="binding site" evidence="10">
    <location>
        <position position="268"/>
    </location>
    <ligand>
        <name>ATP</name>
        <dbReference type="ChEBI" id="CHEBI:30616"/>
    </ligand>
</feature>
<comment type="catalytic activity">
    <reaction evidence="7 8">
        <text>L-aspartate + L-glutamine + ATP + H2O = L-asparagine + L-glutamate + AMP + diphosphate + H(+)</text>
        <dbReference type="Rhea" id="RHEA:12228"/>
        <dbReference type="ChEBI" id="CHEBI:15377"/>
        <dbReference type="ChEBI" id="CHEBI:15378"/>
        <dbReference type="ChEBI" id="CHEBI:29985"/>
        <dbReference type="ChEBI" id="CHEBI:29991"/>
        <dbReference type="ChEBI" id="CHEBI:30616"/>
        <dbReference type="ChEBI" id="CHEBI:33019"/>
        <dbReference type="ChEBI" id="CHEBI:58048"/>
        <dbReference type="ChEBI" id="CHEBI:58359"/>
        <dbReference type="ChEBI" id="CHEBI:456215"/>
        <dbReference type="EC" id="6.3.5.4"/>
    </reaction>
</comment>
<dbReference type="PANTHER" id="PTHR11772:SF2">
    <property type="entry name" value="ASPARAGINE SYNTHETASE [GLUTAMINE-HYDROLYZING]"/>
    <property type="match status" value="1"/>
</dbReference>
<comment type="pathway">
    <text evidence="6">Amino-acid biosynthesis.</text>
</comment>
<sequence>MCSILAIHSNRRIASSEAFAQLQRLRHRGPDGLGLVGETLECYSTHYDEIELAHTRAQSPWWVGSGLLSLTGSGRPPFVAVAPEERVVVAHNGEIYNYRELARTHSIGVQENSSDSEFISRLIAKLIRKESVSRIAARLHAEVRGSYALIIHAQGKTYAFRDALGKKPIWYDETNGRVTFSSEPLHESAVLLPPSQLAIATAGKLHLEAIPLTPVPRVPSLRRAWEESIALRTAGKKHVAISFSGGIDSALIAWTAKKMGKRVTGIGVGVKGSHDALQAKKAAKAIGIPLKWKTLSEKEVKTIAQTIPGIVHTTDSLQRSVGTVNAATAAFAHRLGFRFLLSGTGADELFCGYGEFELVRGKKKEADAMRQRRVHEMWKQNLWREDACAMRASVELRTPYLDQHVVAAALQIPAWKNLAGTYGELRKNALRTLAIAMGLPKEIALHPKKAMQYGSGVAKLLKPHHVVTSRHD</sequence>
<proteinExistence type="predicted"/>
<feature type="active site" description="For GATase activity" evidence="9">
    <location>
        <position position="2"/>
    </location>
</feature>
<evidence type="ECO:0000256" key="8">
    <source>
        <dbReference type="PIRNR" id="PIRNR001589"/>
    </source>
</evidence>
<feature type="binding site" evidence="10">
    <location>
        <position position="115"/>
    </location>
    <ligand>
        <name>L-glutamine</name>
        <dbReference type="ChEBI" id="CHEBI:58359"/>
    </ligand>
</feature>
<dbReference type="Pfam" id="PF13537">
    <property type="entry name" value="GATase_7"/>
    <property type="match status" value="1"/>
</dbReference>
<dbReference type="CDD" id="cd01991">
    <property type="entry name" value="Asn_synthase_B_C"/>
    <property type="match status" value="1"/>
</dbReference>
<evidence type="ECO:0000259" key="11">
    <source>
        <dbReference type="PROSITE" id="PS51278"/>
    </source>
</evidence>
<evidence type="ECO:0000256" key="9">
    <source>
        <dbReference type="PIRSR" id="PIRSR001589-1"/>
    </source>
</evidence>
<dbReference type="EC" id="6.3.5.4" evidence="8"/>
<dbReference type="InterPro" id="IPR006426">
    <property type="entry name" value="Asn_synth_AEB"/>
</dbReference>
<dbReference type="GO" id="GO:0005829">
    <property type="term" value="C:cytosol"/>
    <property type="evidence" value="ECO:0007669"/>
    <property type="project" value="TreeGrafter"/>
</dbReference>
<dbReference type="Proteomes" id="UP000596004">
    <property type="component" value="Chromosome"/>
</dbReference>
<dbReference type="SUPFAM" id="SSF56235">
    <property type="entry name" value="N-terminal nucleophile aminohydrolases (Ntn hydrolases)"/>
    <property type="match status" value="1"/>
</dbReference>
<keyword evidence="4 8" id="KW-0067">ATP-binding</keyword>
<dbReference type="PROSITE" id="PS51278">
    <property type="entry name" value="GATASE_TYPE_2"/>
    <property type="match status" value="1"/>
</dbReference>
<evidence type="ECO:0000256" key="6">
    <source>
        <dbReference type="ARBA" id="ARBA00029440"/>
    </source>
</evidence>
<evidence type="ECO:0000256" key="7">
    <source>
        <dbReference type="ARBA" id="ARBA00048741"/>
    </source>
</evidence>
<dbReference type="EMBL" id="CP064981">
    <property type="protein sequence ID" value="QQR92638.1"/>
    <property type="molecule type" value="Genomic_DNA"/>
</dbReference>
<keyword evidence="1" id="KW-0436">Ligase</keyword>
<keyword evidence="3 8" id="KW-0547">Nucleotide-binding</keyword>
<dbReference type="PIRSF" id="PIRSF001589">
    <property type="entry name" value="Asn_synthetase_glu-h"/>
    <property type="match status" value="1"/>
</dbReference>
<dbReference type="AlphaFoldDB" id="A0A7T9DJS5"/>
<dbReference type="InterPro" id="IPR029055">
    <property type="entry name" value="Ntn_hydrolases_N"/>
</dbReference>
<dbReference type="InterPro" id="IPR050795">
    <property type="entry name" value="Asn_Synthetase"/>
</dbReference>
<reference evidence="12" key="1">
    <citation type="submission" date="2020-11" db="EMBL/GenBank/DDBJ databases">
        <title>Connecting structure to function with the recovery of over 1000 high-quality activated sludge metagenome-assembled genomes encoding full-length rRNA genes using long-read sequencing.</title>
        <authorList>
            <person name="Singleton C.M."/>
            <person name="Petriglieri F."/>
            <person name="Kristensen J.M."/>
            <person name="Kirkegaard R.H."/>
            <person name="Michaelsen T.Y."/>
            <person name="Andersen M.H."/>
            <person name="Karst S.M."/>
            <person name="Dueholm M.S."/>
            <person name="Nielsen P.H."/>
            <person name="Albertsen M."/>
        </authorList>
    </citation>
    <scope>NUCLEOTIDE SEQUENCE</scope>
    <source>
        <strain evidence="12">Fred_18-Q3-R57-64_BAT3C.431</strain>
    </source>
</reference>
<dbReference type="Gene3D" id="3.40.50.620">
    <property type="entry name" value="HUPs"/>
    <property type="match status" value="1"/>
</dbReference>
<accession>A0A7T9DJS5</accession>
<evidence type="ECO:0000256" key="10">
    <source>
        <dbReference type="PIRSR" id="PIRSR001589-2"/>
    </source>
</evidence>
<dbReference type="Pfam" id="PF00733">
    <property type="entry name" value="Asn_synthase"/>
    <property type="match status" value="2"/>
</dbReference>
<dbReference type="CDD" id="cd00352">
    <property type="entry name" value="Gn_AT_II"/>
    <property type="match status" value="1"/>
</dbReference>
<evidence type="ECO:0000256" key="1">
    <source>
        <dbReference type="ARBA" id="ARBA00022598"/>
    </source>
</evidence>
<keyword evidence="5 9" id="KW-0061">Asparagine biosynthesis</keyword>
<feature type="domain" description="Glutamine amidotransferase type-2" evidence="11">
    <location>
        <begin position="2"/>
        <end position="211"/>
    </location>
</feature>